<organism evidence="8 9">
    <name type="scientific">Tribonema minus</name>
    <dbReference type="NCBI Taxonomy" id="303371"/>
    <lineage>
        <taxon>Eukaryota</taxon>
        <taxon>Sar</taxon>
        <taxon>Stramenopiles</taxon>
        <taxon>Ochrophyta</taxon>
        <taxon>PX clade</taxon>
        <taxon>Xanthophyceae</taxon>
        <taxon>Tribonematales</taxon>
        <taxon>Tribonemataceae</taxon>
        <taxon>Tribonema</taxon>
    </lineage>
</organism>
<evidence type="ECO:0000256" key="5">
    <source>
        <dbReference type="ARBA" id="ARBA00022777"/>
    </source>
</evidence>
<gene>
    <name evidence="8" type="ORF">JKP88DRAFT_349205</name>
</gene>
<name>A0A836CDA8_9STRA</name>
<sequence length="215" mass="23546">MLSCLSRRVAPIASLAARSSMHTSNTMRNASPLVMHSSPLRSEHAKAFQATLPEREGRVLSVQSHTVHGYVGNKAATLPLQLLGLEVDPLNTVHFSTHAGYKHLRGDATTAQQFDTLVEGLKINGVFNYDYVLSGYARSEGLLMSLASIVTELRATNGSKDKHAVRYFLDPVLGDDDCGFYVPQELVATYRDAMLPLATVITPNTFEAQQLRRSS</sequence>
<protein>
    <recommendedName>
        <fullName evidence="2">pyridoxal kinase</fullName>
        <ecNumber evidence="2">2.7.1.35</ecNumber>
    </recommendedName>
</protein>
<dbReference type="AlphaFoldDB" id="A0A836CDA8"/>
<comment type="similarity">
    <text evidence="1">Belongs to the pyridoxine kinase family.</text>
</comment>
<dbReference type="EMBL" id="JAFCMP010000323">
    <property type="protein sequence ID" value="KAG5181467.1"/>
    <property type="molecule type" value="Genomic_DNA"/>
</dbReference>
<dbReference type="GO" id="GO:0005829">
    <property type="term" value="C:cytosol"/>
    <property type="evidence" value="ECO:0007669"/>
    <property type="project" value="TreeGrafter"/>
</dbReference>
<dbReference type="GO" id="GO:0008478">
    <property type="term" value="F:pyridoxal kinase activity"/>
    <property type="evidence" value="ECO:0007669"/>
    <property type="project" value="UniProtKB-EC"/>
</dbReference>
<dbReference type="CDD" id="cd01173">
    <property type="entry name" value="pyridoxal_pyridoxamine_kinase"/>
    <property type="match status" value="1"/>
</dbReference>
<dbReference type="PANTHER" id="PTHR10534">
    <property type="entry name" value="PYRIDOXAL KINASE"/>
    <property type="match status" value="1"/>
</dbReference>
<dbReference type="InterPro" id="IPR013749">
    <property type="entry name" value="PM/HMP-P_kinase-1"/>
</dbReference>
<evidence type="ECO:0000256" key="2">
    <source>
        <dbReference type="ARBA" id="ARBA00012104"/>
    </source>
</evidence>
<evidence type="ECO:0000313" key="9">
    <source>
        <dbReference type="Proteomes" id="UP000664859"/>
    </source>
</evidence>
<dbReference type="InterPro" id="IPR004625">
    <property type="entry name" value="PyrdxlKinase"/>
</dbReference>
<feature type="domain" description="Pyridoxamine kinase/Phosphomethylpyrimidine kinase" evidence="7">
    <location>
        <begin position="161"/>
        <end position="212"/>
    </location>
</feature>
<evidence type="ECO:0000256" key="1">
    <source>
        <dbReference type="ARBA" id="ARBA00008805"/>
    </source>
</evidence>
<evidence type="ECO:0000259" key="7">
    <source>
        <dbReference type="Pfam" id="PF08543"/>
    </source>
</evidence>
<keyword evidence="4" id="KW-0547">Nucleotide-binding</keyword>
<evidence type="ECO:0000256" key="4">
    <source>
        <dbReference type="ARBA" id="ARBA00022741"/>
    </source>
</evidence>
<keyword evidence="9" id="KW-1185">Reference proteome</keyword>
<dbReference type="Gene3D" id="3.40.1190.20">
    <property type="match status" value="1"/>
</dbReference>
<keyword evidence="5 8" id="KW-0418">Kinase</keyword>
<dbReference type="EC" id="2.7.1.35" evidence="2"/>
<accession>A0A836CDA8</accession>
<dbReference type="InterPro" id="IPR029056">
    <property type="entry name" value="Ribokinase-like"/>
</dbReference>
<evidence type="ECO:0000256" key="3">
    <source>
        <dbReference type="ARBA" id="ARBA00022679"/>
    </source>
</evidence>
<dbReference type="GO" id="GO:0005524">
    <property type="term" value="F:ATP binding"/>
    <property type="evidence" value="ECO:0007669"/>
    <property type="project" value="UniProtKB-KW"/>
</dbReference>
<comment type="caution">
    <text evidence="8">The sequence shown here is derived from an EMBL/GenBank/DDBJ whole genome shotgun (WGS) entry which is preliminary data.</text>
</comment>
<dbReference type="Proteomes" id="UP000664859">
    <property type="component" value="Unassembled WGS sequence"/>
</dbReference>
<evidence type="ECO:0000313" key="8">
    <source>
        <dbReference type="EMBL" id="KAG5181467.1"/>
    </source>
</evidence>
<reference evidence="8" key="1">
    <citation type="submission" date="2021-02" db="EMBL/GenBank/DDBJ databases">
        <title>First Annotated Genome of the Yellow-green Alga Tribonema minus.</title>
        <authorList>
            <person name="Mahan K.M."/>
        </authorList>
    </citation>
    <scope>NUCLEOTIDE SEQUENCE</scope>
    <source>
        <strain evidence="8">UTEX B ZZ1240</strain>
    </source>
</reference>
<dbReference type="NCBIfam" id="TIGR00687">
    <property type="entry name" value="pyridox_kin"/>
    <property type="match status" value="1"/>
</dbReference>
<dbReference type="GO" id="GO:0009443">
    <property type="term" value="P:pyridoxal 5'-phosphate salvage"/>
    <property type="evidence" value="ECO:0007669"/>
    <property type="project" value="InterPro"/>
</dbReference>
<keyword evidence="6" id="KW-0067">ATP-binding</keyword>
<proteinExistence type="inferred from homology"/>
<evidence type="ECO:0000256" key="6">
    <source>
        <dbReference type="ARBA" id="ARBA00022840"/>
    </source>
</evidence>
<dbReference type="PANTHER" id="PTHR10534:SF2">
    <property type="entry name" value="PYRIDOXAL KINASE"/>
    <property type="match status" value="1"/>
</dbReference>
<dbReference type="SUPFAM" id="SSF53613">
    <property type="entry name" value="Ribokinase-like"/>
    <property type="match status" value="1"/>
</dbReference>
<keyword evidence="3" id="KW-0808">Transferase</keyword>
<dbReference type="OrthoDB" id="3689at2759"/>
<dbReference type="Pfam" id="PF08543">
    <property type="entry name" value="Phos_pyr_kin"/>
    <property type="match status" value="1"/>
</dbReference>